<dbReference type="Pfam" id="PF04883">
    <property type="entry name" value="HK97-gp10_like"/>
    <property type="match status" value="1"/>
</dbReference>
<accession>A0A521E017</accession>
<evidence type="ECO:0000313" key="1">
    <source>
        <dbReference type="EMBL" id="SMO77222.1"/>
    </source>
</evidence>
<dbReference type="AlphaFoldDB" id="A0A521E017"/>
<evidence type="ECO:0000313" key="2">
    <source>
        <dbReference type="Proteomes" id="UP000317315"/>
    </source>
</evidence>
<gene>
    <name evidence="1" type="ORF">SAMN06269117_12913</name>
</gene>
<dbReference type="Proteomes" id="UP000317315">
    <property type="component" value="Unassembled WGS sequence"/>
</dbReference>
<reference evidence="1 2" key="1">
    <citation type="submission" date="2017-05" db="EMBL/GenBank/DDBJ databases">
        <authorList>
            <person name="Varghese N."/>
            <person name="Submissions S."/>
        </authorList>
    </citation>
    <scope>NUCLEOTIDE SEQUENCE [LARGE SCALE GENOMIC DNA]</scope>
    <source>
        <strain evidence="1 2">DSM 16304</strain>
    </source>
</reference>
<sequence length="159" mass="18303">MAVEITIMKDVDFSKVSRRLVKLAGAALSKIAWTYVEETKKNIQRKRLFKSRTGNLLQSIIAVPESDTRVIIFGAGTEDSFLEYGKYLEFGTKPHLIKPKERKALKIPTSNGFIFRKRVRHPGIRARHYFFGDYERKMKTAVEAGRLYFLSKLSEVSND</sequence>
<organism evidence="1 2">
    <name type="scientific">Balnearium lithotrophicum</name>
    <dbReference type="NCBI Taxonomy" id="223788"/>
    <lineage>
        <taxon>Bacteria</taxon>
        <taxon>Pseudomonadati</taxon>
        <taxon>Aquificota</taxon>
        <taxon>Aquificia</taxon>
        <taxon>Desulfurobacteriales</taxon>
        <taxon>Desulfurobacteriaceae</taxon>
        <taxon>Balnearium</taxon>
    </lineage>
</organism>
<dbReference type="RefSeq" id="WP_221928619.1">
    <property type="nucleotide sequence ID" value="NZ_FXTM01000029.1"/>
</dbReference>
<keyword evidence="2" id="KW-1185">Reference proteome</keyword>
<protein>
    <submittedName>
        <fullName evidence="1">Bacteriophage HK97-gp10, putative tail-component</fullName>
    </submittedName>
</protein>
<dbReference type="EMBL" id="FXTM01000029">
    <property type="protein sequence ID" value="SMO77222.1"/>
    <property type="molecule type" value="Genomic_DNA"/>
</dbReference>
<name>A0A521E017_9BACT</name>
<proteinExistence type="predicted"/>
<dbReference type="InterPro" id="IPR010064">
    <property type="entry name" value="HK97-gp10_tail"/>
</dbReference>